<sequence length="319" mass="33581">MDGWVSHPGGSGVVSPARPEDAPADPLAPLRVKCDDAPNDEDGRARRPSRWLTQARRWLAPAVLSALLLCALALSCTHADRIGGAVAATLRWLRALGPRAPLMLFSLQVGTMLLVMPTWPLWLCGGAACTLLWGQVAGLGVAFATLGGGVWLGSVGAFLIGRYALRPCIVEWAARHPFLRAIDVAVEQRGLRLCWLLKLSPLMHTSLCNYALAATSIRLRHFALACPGTFLSMSMWIFAGASLSSLAALQQPAAGSPTAELRGAISPRLRALMSALSALGCGLALAALVIVSRTARKVYAELLEGGGVGAQRNPPTCPG</sequence>
<keyword evidence="3 7" id="KW-0812">Transmembrane</keyword>
<feature type="transmembrane region" description="Helical" evidence="7">
    <location>
        <begin position="58"/>
        <end position="79"/>
    </location>
</feature>
<feature type="transmembrane region" description="Helical" evidence="7">
    <location>
        <begin position="139"/>
        <end position="160"/>
    </location>
</feature>
<comment type="subcellular location">
    <subcellularLocation>
        <location evidence="1">Cell membrane</location>
        <topology evidence="1">Multi-pass membrane protein</topology>
    </subcellularLocation>
</comment>
<organism evidence="9 10">
    <name type="scientific">Diacronema lutheri</name>
    <name type="common">Unicellular marine alga</name>
    <name type="synonym">Monochrysis lutheri</name>
    <dbReference type="NCBI Taxonomy" id="2081491"/>
    <lineage>
        <taxon>Eukaryota</taxon>
        <taxon>Haptista</taxon>
        <taxon>Haptophyta</taxon>
        <taxon>Pavlovophyceae</taxon>
        <taxon>Pavlovales</taxon>
        <taxon>Pavlovaceae</taxon>
        <taxon>Diacronema</taxon>
    </lineage>
</organism>
<feature type="transmembrane region" description="Helical" evidence="7">
    <location>
        <begin position="269"/>
        <end position="291"/>
    </location>
</feature>
<evidence type="ECO:0000313" key="10">
    <source>
        <dbReference type="Proteomes" id="UP000751190"/>
    </source>
</evidence>
<reference evidence="9" key="1">
    <citation type="submission" date="2021-05" db="EMBL/GenBank/DDBJ databases">
        <title>The genome of the haptophyte Pavlova lutheri (Diacronema luteri, Pavlovales) - a model for lipid biosynthesis in eukaryotic algae.</title>
        <authorList>
            <person name="Hulatt C.J."/>
            <person name="Posewitz M.C."/>
        </authorList>
    </citation>
    <scope>NUCLEOTIDE SEQUENCE</scope>
    <source>
        <strain evidence="9">NIVA-4/92</strain>
    </source>
</reference>
<feature type="transmembrane region" description="Helical" evidence="7">
    <location>
        <begin position="100"/>
        <end position="119"/>
    </location>
</feature>
<dbReference type="EMBL" id="JAGTXO010000030">
    <property type="protein sequence ID" value="KAG8460750.1"/>
    <property type="molecule type" value="Genomic_DNA"/>
</dbReference>
<evidence type="ECO:0000256" key="5">
    <source>
        <dbReference type="ARBA" id="ARBA00023136"/>
    </source>
</evidence>
<dbReference type="InterPro" id="IPR032816">
    <property type="entry name" value="VTT_dom"/>
</dbReference>
<evidence type="ECO:0000256" key="2">
    <source>
        <dbReference type="ARBA" id="ARBA00022475"/>
    </source>
</evidence>
<evidence type="ECO:0000256" key="7">
    <source>
        <dbReference type="SAM" id="Phobius"/>
    </source>
</evidence>
<comment type="caution">
    <text evidence="9">The sequence shown here is derived from an EMBL/GenBank/DDBJ whole genome shotgun (WGS) entry which is preliminary data.</text>
</comment>
<gene>
    <name evidence="9" type="ORF">KFE25_010805</name>
</gene>
<protein>
    <recommendedName>
        <fullName evidence="8">VTT domain-containing protein</fullName>
    </recommendedName>
</protein>
<dbReference type="GO" id="GO:0005886">
    <property type="term" value="C:plasma membrane"/>
    <property type="evidence" value="ECO:0007669"/>
    <property type="project" value="UniProtKB-SubCell"/>
</dbReference>
<evidence type="ECO:0000256" key="4">
    <source>
        <dbReference type="ARBA" id="ARBA00022989"/>
    </source>
</evidence>
<accession>A0A8J5XL00</accession>
<evidence type="ECO:0000313" key="9">
    <source>
        <dbReference type="EMBL" id="KAG8460750.1"/>
    </source>
</evidence>
<keyword evidence="4 7" id="KW-1133">Transmembrane helix</keyword>
<dbReference type="PANTHER" id="PTHR12677">
    <property type="entry name" value="GOLGI APPARATUS MEMBRANE PROTEIN TVP38-RELATED"/>
    <property type="match status" value="1"/>
</dbReference>
<dbReference type="AlphaFoldDB" id="A0A8J5XL00"/>
<keyword evidence="5 7" id="KW-0472">Membrane</keyword>
<dbReference type="OrthoDB" id="166803at2759"/>
<dbReference type="OMA" id="AFNYVMG"/>
<dbReference type="Proteomes" id="UP000751190">
    <property type="component" value="Unassembled WGS sequence"/>
</dbReference>
<name>A0A8J5XL00_DIALT</name>
<evidence type="ECO:0000256" key="1">
    <source>
        <dbReference type="ARBA" id="ARBA00004651"/>
    </source>
</evidence>
<evidence type="ECO:0000259" key="8">
    <source>
        <dbReference type="Pfam" id="PF09335"/>
    </source>
</evidence>
<dbReference type="PANTHER" id="PTHR12677:SF59">
    <property type="entry name" value="GOLGI APPARATUS MEMBRANE PROTEIN TVP38-RELATED"/>
    <property type="match status" value="1"/>
</dbReference>
<feature type="region of interest" description="Disordered" evidence="6">
    <location>
        <begin position="1"/>
        <end position="47"/>
    </location>
</feature>
<evidence type="ECO:0000256" key="6">
    <source>
        <dbReference type="SAM" id="MobiDB-lite"/>
    </source>
</evidence>
<keyword evidence="2" id="KW-1003">Cell membrane</keyword>
<dbReference type="Pfam" id="PF09335">
    <property type="entry name" value="VTT_dom"/>
    <property type="match status" value="1"/>
</dbReference>
<proteinExistence type="predicted"/>
<feature type="transmembrane region" description="Helical" evidence="7">
    <location>
        <begin position="222"/>
        <end position="249"/>
    </location>
</feature>
<evidence type="ECO:0000256" key="3">
    <source>
        <dbReference type="ARBA" id="ARBA00022692"/>
    </source>
</evidence>
<feature type="compositionally biased region" description="Basic and acidic residues" evidence="6">
    <location>
        <begin position="32"/>
        <end position="45"/>
    </location>
</feature>
<feature type="domain" description="VTT" evidence="8">
    <location>
        <begin position="129"/>
        <end position="241"/>
    </location>
</feature>
<dbReference type="InterPro" id="IPR015414">
    <property type="entry name" value="TMEM64"/>
</dbReference>
<keyword evidence="10" id="KW-1185">Reference proteome</keyword>